<reference evidence="1 2" key="1">
    <citation type="journal article" date="2012" name="Genome Biol.">
        <title>Sequencing three crocodilian genomes to illuminate the evolution of archosaurs and amniotes.</title>
        <authorList>
            <person name="St John J.A."/>
            <person name="Braun E.L."/>
            <person name="Isberg S.R."/>
            <person name="Miles L.G."/>
            <person name="Chong A.Y."/>
            <person name="Gongora J."/>
            <person name="Dalzell P."/>
            <person name="Moran C."/>
            <person name="Bed'hom B."/>
            <person name="Abzhanov A."/>
            <person name="Burgess S.C."/>
            <person name="Cooksey A.M."/>
            <person name="Castoe T.A."/>
            <person name="Crawford N.G."/>
            <person name="Densmore L.D."/>
            <person name="Drew J.C."/>
            <person name="Edwards S.V."/>
            <person name="Faircloth B.C."/>
            <person name="Fujita M.K."/>
            <person name="Greenwold M.J."/>
            <person name="Hoffmann F.G."/>
            <person name="Howard J.M."/>
            <person name="Iguchi T."/>
            <person name="Janes D.E."/>
            <person name="Khan S.Y."/>
            <person name="Kohno S."/>
            <person name="de Koning A.J."/>
            <person name="Lance S.L."/>
            <person name="McCarthy F.M."/>
            <person name="McCormack J.E."/>
            <person name="Merchant M.E."/>
            <person name="Peterson D.G."/>
            <person name="Pollock D.D."/>
            <person name="Pourmand N."/>
            <person name="Raney B.J."/>
            <person name="Roessler K.A."/>
            <person name="Sanford J.R."/>
            <person name="Sawyer R.H."/>
            <person name="Schmidt C.J."/>
            <person name="Triplett E.W."/>
            <person name="Tuberville T.D."/>
            <person name="Venegas-Anaya M."/>
            <person name="Howard J.T."/>
            <person name="Jarvis E.D."/>
            <person name="Guillette L.J.Jr."/>
            <person name="Glenn T.C."/>
            <person name="Green R.E."/>
            <person name="Ray D.A."/>
        </authorList>
    </citation>
    <scope>NUCLEOTIDE SEQUENCE [LARGE SCALE GENOMIC DNA]</scope>
    <source>
        <strain evidence="1">KSC_2009_1</strain>
    </source>
</reference>
<keyword evidence="2" id="KW-1185">Reference proteome</keyword>
<dbReference type="AlphaFoldDB" id="A0A151P0X0"/>
<dbReference type="Proteomes" id="UP000050525">
    <property type="component" value="Unassembled WGS sequence"/>
</dbReference>
<organism evidence="1 2">
    <name type="scientific">Alligator mississippiensis</name>
    <name type="common">American alligator</name>
    <dbReference type="NCBI Taxonomy" id="8496"/>
    <lineage>
        <taxon>Eukaryota</taxon>
        <taxon>Metazoa</taxon>
        <taxon>Chordata</taxon>
        <taxon>Craniata</taxon>
        <taxon>Vertebrata</taxon>
        <taxon>Euteleostomi</taxon>
        <taxon>Archelosauria</taxon>
        <taxon>Archosauria</taxon>
        <taxon>Crocodylia</taxon>
        <taxon>Alligatoridae</taxon>
        <taxon>Alligatorinae</taxon>
        <taxon>Alligator</taxon>
    </lineage>
</organism>
<gene>
    <name evidence="1" type="ORF">Y1Q_0022373</name>
</gene>
<protein>
    <submittedName>
        <fullName evidence="1">Uncharacterized protein</fullName>
    </submittedName>
</protein>
<dbReference type="EMBL" id="AKHW03001358">
    <property type="protein sequence ID" value="KYO42704.1"/>
    <property type="molecule type" value="Genomic_DNA"/>
</dbReference>
<evidence type="ECO:0000313" key="2">
    <source>
        <dbReference type="Proteomes" id="UP000050525"/>
    </source>
</evidence>
<name>A0A151P0X0_ALLMI</name>
<comment type="caution">
    <text evidence="1">The sequence shown here is derived from an EMBL/GenBank/DDBJ whole genome shotgun (WGS) entry which is preliminary data.</text>
</comment>
<accession>A0A151P0X0</accession>
<proteinExistence type="predicted"/>
<evidence type="ECO:0000313" key="1">
    <source>
        <dbReference type="EMBL" id="KYO42704.1"/>
    </source>
</evidence>
<sequence>MDPTPGFCFVKRKTKQVPSPQDQIVRGYLLANFCSPFKMLDQENSELLGCTLPDKGTPSMFEPRSQSCISLKQNTKQKTTTFSTLANEKSLSDCKQGKRRQSCIAYTVGCNHSVSMGSFSLLVSYNSGVFLLCSYPAFV</sequence>